<proteinExistence type="predicted"/>
<keyword evidence="2" id="KW-1185">Reference proteome</keyword>
<reference evidence="1" key="1">
    <citation type="submission" date="2019-01" db="EMBL/GenBank/DDBJ databases">
        <title>Colletotrichum abscissum LGMF1257.</title>
        <authorList>
            <person name="Baroncelli R."/>
        </authorList>
    </citation>
    <scope>NUCLEOTIDE SEQUENCE</scope>
    <source>
        <strain evidence="1">Ca142</strain>
    </source>
</reference>
<name>A0A9Q0BA01_9PEZI</name>
<dbReference type="Proteomes" id="UP001056436">
    <property type="component" value="Unassembled WGS sequence"/>
</dbReference>
<gene>
    <name evidence="1" type="ORF">CABS02_00073</name>
</gene>
<accession>A0A9Q0BA01</accession>
<evidence type="ECO:0000313" key="1">
    <source>
        <dbReference type="EMBL" id="KAI3559098.1"/>
    </source>
</evidence>
<dbReference type="EMBL" id="SDAQ01000001">
    <property type="protein sequence ID" value="KAI3559098.1"/>
    <property type="molecule type" value="Genomic_DNA"/>
</dbReference>
<comment type="caution">
    <text evidence="1">The sequence shown here is derived from an EMBL/GenBank/DDBJ whole genome shotgun (WGS) entry which is preliminary data.</text>
</comment>
<dbReference type="AlphaFoldDB" id="A0A9Q0BA01"/>
<evidence type="ECO:0000313" key="2">
    <source>
        <dbReference type="Proteomes" id="UP001056436"/>
    </source>
</evidence>
<organism evidence="1 2">
    <name type="scientific">Colletotrichum abscissum</name>
    <dbReference type="NCBI Taxonomy" id="1671311"/>
    <lineage>
        <taxon>Eukaryota</taxon>
        <taxon>Fungi</taxon>
        <taxon>Dikarya</taxon>
        <taxon>Ascomycota</taxon>
        <taxon>Pezizomycotina</taxon>
        <taxon>Sordariomycetes</taxon>
        <taxon>Hypocreomycetidae</taxon>
        <taxon>Glomerellales</taxon>
        <taxon>Glomerellaceae</taxon>
        <taxon>Colletotrichum</taxon>
        <taxon>Colletotrichum acutatum species complex</taxon>
    </lineage>
</organism>
<sequence>MGLAEALCFTARFPGSADASCKPLSGELGLYALLRIPSAVSGIRLRSCP</sequence>
<protein>
    <submittedName>
        <fullName evidence="1">Uncharacterized protein</fullName>
    </submittedName>
</protein>